<keyword evidence="2" id="KW-1185">Reference proteome</keyword>
<accession>A0A8T0I9M7</accession>
<reference evidence="1" key="1">
    <citation type="submission" date="2020-06" db="EMBL/GenBank/DDBJ databases">
        <title>WGS assembly of Ceratodon purpureus strain R40.</title>
        <authorList>
            <person name="Carey S.B."/>
            <person name="Jenkins J."/>
            <person name="Shu S."/>
            <person name="Lovell J.T."/>
            <person name="Sreedasyam A."/>
            <person name="Maumus F."/>
            <person name="Tiley G.P."/>
            <person name="Fernandez-Pozo N."/>
            <person name="Barry K."/>
            <person name="Chen C."/>
            <person name="Wang M."/>
            <person name="Lipzen A."/>
            <person name="Daum C."/>
            <person name="Saski C.A."/>
            <person name="Payton A.C."/>
            <person name="Mcbreen J.C."/>
            <person name="Conrad R.E."/>
            <person name="Kollar L.M."/>
            <person name="Olsson S."/>
            <person name="Huttunen S."/>
            <person name="Landis J.B."/>
            <person name="Wickett N.J."/>
            <person name="Johnson M.G."/>
            <person name="Rensing S.A."/>
            <person name="Grimwood J."/>
            <person name="Schmutz J."/>
            <person name="Mcdaniel S.F."/>
        </authorList>
    </citation>
    <scope>NUCLEOTIDE SEQUENCE</scope>
    <source>
        <strain evidence="1">R40</strain>
    </source>
</reference>
<organism evidence="1 2">
    <name type="scientific">Ceratodon purpureus</name>
    <name type="common">Fire moss</name>
    <name type="synonym">Dicranum purpureum</name>
    <dbReference type="NCBI Taxonomy" id="3225"/>
    <lineage>
        <taxon>Eukaryota</taxon>
        <taxon>Viridiplantae</taxon>
        <taxon>Streptophyta</taxon>
        <taxon>Embryophyta</taxon>
        <taxon>Bryophyta</taxon>
        <taxon>Bryophytina</taxon>
        <taxon>Bryopsida</taxon>
        <taxon>Dicranidae</taxon>
        <taxon>Pseudoditrichales</taxon>
        <taxon>Ditrichaceae</taxon>
        <taxon>Ceratodon</taxon>
    </lineage>
</organism>
<dbReference type="EMBL" id="CM026424">
    <property type="protein sequence ID" value="KAG0579183.1"/>
    <property type="molecule type" value="Genomic_DNA"/>
</dbReference>
<sequence length="93" mass="10500">MCSGCIGILINGIYELCCEQRASWGTINLRTDCSIGYTAPDYVIQGWTDPGDLPKEVLKEPEPIDFDAAHTIFRTHRLSLLLVLVFCTLFCMW</sequence>
<dbReference type="Proteomes" id="UP000822688">
    <property type="component" value="Chromosome 4"/>
</dbReference>
<proteinExistence type="predicted"/>
<dbReference type="AlphaFoldDB" id="A0A8T0I9M7"/>
<name>A0A8T0I9M7_CERPU</name>
<protein>
    <submittedName>
        <fullName evidence="1">Uncharacterized protein</fullName>
    </submittedName>
</protein>
<evidence type="ECO:0000313" key="2">
    <source>
        <dbReference type="Proteomes" id="UP000822688"/>
    </source>
</evidence>
<evidence type="ECO:0000313" key="1">
    <source>
        <dbReference type="EMBL" id="KAG0579183.1"/>
    </source>
</evidence>
<comment type="caution">
    <text evidence="1">The sequence shown here is derived from an EMBL/GenBank/DDBJ whole genome shotgun (WGS) entry which is preliminary data.</text>
</comment>
<gene>
    <name evidence="1" type="ORF">KC19_4G079600</name>
</gene>